<dbReference type="AlphaFoldDB" id="A0A1G2B8R8"/>
<reference evidence="1 2" key="1">
    <citation type="journal article" date="2016" name="Nat. Commun.">
        <title>Thousands of microbial genomes shed light on interconnected biogeochemical processes in an aquifer system.</title>
        <authorList>
            <person name="Anantharaman K."/>
            <person name="Brown C.T."/>
            <person name="Hug L.A."/>
            <person name="Sharon I."/>
            <person name="Castelle C.J."/>
            <person name="Probst A.J."/>
            <person name="Thomas B.C."/>
            <person name="Singh A."/>
            <person name="Wilkins M.J."/>
            <person name="Karaoz U."/>
            <person name="Brodie E.L."/>
            <person name="Williams K.H."/>
            <person name="Hubbard S.S."/>
            <person name="Banfield J.F."/>
        </authorList>
    </citation>
    <scope>NUCLEOTIDE SEQUENCE [LARGE SCALE GENOMIC DNA]</scope>
</reference>
<proteinExistence type="predicted"/>
<accession>A0A1G2B8R8</accession>
<protein>
    <submittedName>
        <fullName evidence="1">Uncharacterized protein</fullName>
    </submittedName>
</protein>
<evidence type="ECO:0000313" key="1">
    <source>
        <dbReference type="EMBL" id="OGY85086.1"/>
    </source>
</evidence>
<dbReference type="Proteomes" id="UP000176952">
    <property type="component" value="Unassembled WGS sequence"/>
</dbReference>
<gene>
    <name evidence="1" type="ORF">A3F54_02685</name>
</gene>
<dbReference type="EMBL" id="MHKD01000007">
    <property type="protein sequence ID" value="OGY85086.1"/>
    <property type="molecule type" value="Genomic_DNA"/>
</dbReference>
<comment type="caution">
    <text evidence="1">The sequence shown here is derived from an EMBL/GenBank/DDBJ whole genome shotgun (WGS) entry which is preliminary data.</text>
</comment>
<dbReference type="STRING" id="1798542.A3F54_02685"/>
<sequence>MDPVTLAILMGGTVGMGLLSSKQASDTRKSDLRLKAMETEMSPWSGLGVNQAVGPQSNPLLAAGQGALAGYQTGSNIEQSKLQNELMQEMMKTEQQRRLDSTWTQLGAPVIPFSEQLSMGRLG</sequence>
<evidence type="ECO:0000313" key="2">
    <source>
        <dbReference type="Proteomes" id="UP000176952"/>
    </source>
</evidence>
<organism evidence="1 2">
    <name type="scientific">Candidatus Kerfeldbacteria bacterium RIFCSPHIGHO2_12_FULL_48_17</name>
    <dbReference type="NCBI Taxonomy" id="1798542"/>
    <lineage>
        <taxon>Bacteria</taxon>
        <taxon>Candidatus Kerfeldiibacteriota</taxon>
    </lineage>
</organism>
<name>A0A1G2B8R8_9BACT</name>